<dbReference type="InterPro" id="IPR012862">
    <property type="entry name" value="DUF1635"/>
</dbReference>
<dbReference type="AlphaFoldDB" id="A0AAQ3X3R2"/>
<keyword evidence="3" id="KW-1185">Reference proteome</keyword>
<dbReference type="Pfam" id="PF07795">
    <property type="entry name" value="DUF1635"/>
    <property type="match status" value="1"/>
</dbReference>
<name>A0AAQ3X3R2_PASNO</name>
<dbReference type="Proteomes" id="UP001341281">
    <property type="component" value="Chromosome 07"/>
</dbReference>
<dbReference type="PANTHER" id="PTHR33431:SF3">
    <property type="entry name" value="ENABLED-LIKE PROTEIN (DUF1635)"/>
    <property type="match status" value="1"/>
</dbReference>
<organism evidence="2 3">
    <name type="scientific">Paspalum notatum var. saurae</name>
    <dbReference type="NCBI Taxonomy" id="547442"/>
    <lineage>
        <taxon>Eukaryota</taxon>
        <taxon>Viridiplantae</taxon>
        <taxon>Streptophyta</taxon>
        <taxon>Embryophyta</taxon>
        <taxon>Tracheophyta</taxon>
        <taxon>Spermatophyta</taxon>
        <taxon>Magnoliopsida</taxon>
        <taxon>Liliopsida</taxon>
        <taxon>Poales</taxon>
        <taxon>Poaceae</taxon>
        <taxon>PACMAD clade</taxon>
        <taxon>Panicoideae</taxon>
        <taxon>Andropogonodae</taxon>
        <taxon>Paspaleae</taxon>
        <taxon>Paspalinae</taxon>
        <taxon>Paspalum</taxon>
    </lineage>
</organism>
<protein>
    <submittedName>
        <fullName evidence="2">Uncharacterized protein</fullName>
    </submittedName>
</protein>
<feature type="region of interest" description="Disordered" evidence="1">
    <location>
        <begin position="154"/>
        <end position="174"/>
    </location>
</feature>
<proteinExistence type="predicted"/>
<feature type="compositionally biased region" description="Pro residues" evidence="1">
    <location>
        <begin position="219"/>
        <end position="231"/>
    </location>
</feature>
<gene>
    <name evidence="2" type="ORF">U9M48_030871</name>
</gene>
<feature type="compositionally biased region" description="Low complexity" evidence="1">
    <location>
        <begin position="241"/>
        <end position="264"/>
    </location>
</feature>
<feature type="compositionally biased region" description="Low complexity" evidence="1">
    <location>
        <begin position="7"/>
        <end position="23"/>
    </location>
</feature>
<feature type="region of interest" description="Disordered" evidence="1">
    <location>
        <begin position="215"/>
        <end position="277"/>
    </location>
</feature>
<accession>A0AAQ3X3R2</accession>
<sequence>MEDHGGHPSLLHGGHQQLQQHHGGAAATLAYASSWDYTPGGGAPLFEDQDAAGAADQLVDSCAFATAAELRRALVRALDELHASRAAHQAELRRVESEAARLVSSAAAERDELRRHCHSLLLLLHHQAQAAAPAPAPSPSLLLHAGGTLLQQQPGGAAAAVTSEAAAAPASGGDDTAELEMALARRLPEKGRLVEAVVSAGPLLQTLLLAGPLPRWRHPPPPAPADIPPFNPGLQSPGFKADAASNSFSSASAGSSSPESNCSGGPPPPPPPAAVAHALPSFHMSPSFCM</sequence>
<evidence type="ECO:0000313" key="3">
    <source>
        <dbReference type="Proteomes" id="UP001341281"/>
    </source>
</evidence>
<dbReference type="PANTHER" id="PTHR33431">
    <property type="entry name" value="ENABLED-LIKE PROTEIN (DUF1635)"/>
    <property type="match status" value="1"/>
</dbReference>
<evidence type="ECO:0000256" key="1">
    <source>
        <dbReference type="SAM" id="MobiDB-lite"/>
    </source>
</evidence>
<feature type="region of interest" description="Disordered" evidence="1">
    <location>
        <begin position="1"/>
        <end position="23"/>
    </location>
</feature>
<reference evidence="2 3" key="1">
    <citation type="submission" date="2024-02" db="EMBL/GenBank/DDBJ databases">
        <title>High-quality chromosome-scale genome assembly of Pensacola bahiagrass (Paspalum notatum Flugge var. saurae).</title>
        <authorList>
            <person name="Vega J.M."/>
            <person name="Podio M."/>
            <person name="Orjuela J."/>
            <person name="Siena L.A."/>
            <person name="Pessino S.C."/>
            <person name="Combes M.C."/>
            <person name="Mariac C."/>
            <person name="Albertini E."/>
            <person name="Pupilli F."/>
            <person name="Ortiz J.P.A."/>
            <person name="Leblanc O."/>
        </authorList>
    </citation>
    <scope>NUCLEOTIDE SEQUENCE [LARGE SCALE GENOMIC DNA]</scope>
    <source>
        <strain evidence="2">R1</strain>
        <tissue evidence="2">Leaf</tissue>
    </source>
</reference>
<evidence type="ECO:0000313" key="2">
    <source>
        <dbReference type="EMBL" id="WVZ83766.1"/>
    </source>
</evidence>
<dbReference type="EMBL" id="CP144751">
    <property type="protein sequence ID" value="WVZ83766.1"/>
    <property type="molecule type" value="Genomic_DNA"/>
</dbReference>